<evidence type="ECO:0000313" key="3">
    <source>
        <dbReference type="Proteomes" id="UP000018208"/>
    </source>
</evidence>
<evidence type="ECO:0000313" key="2">
    <source>
        <dbReference type="EMBL" id="KAH0575052.1"/>
    </source>
</evidence>
<proteinExistence type="predicted"/>
<protein>
    <submittedName>
        <fullName evidence="1">Uncharacterized protein</fullName>
    </submittedName>
</protein>
<dbReference type="VEuPathDB" id="GiardiaDB:SS50377_22673"/>
<sequence length="222" mass="26120">MKSSPSIILNVQDHKKDRIGFSQSTVNLPRILSTATKLSNQFLQYSSTAQSQPISRAITIRSPIRNITQLQTVESYVVNDRKLVRKIGENTIVIHDDIMRIKQLFEDFVPIEILERQYELNEFNQIGSKALKKQGDLGHISSFIIKYFKQIKQYVQLKGSIHYLNDVEMLAKNNSIFKTHKQIQQQRAQSEFHEKFQKIKFKEKQKRIMDMVNQFRNLQQNH</sequence>
<evidence type="ECO:0000313" key="1">
    <source>
        <dbReference type="EMBL" id="EST48993.1"/>
    </source>
</evidence>
<dbReference type="EMBL" id="AUWU02000003">
    <property type="protein sequence ID" value="KAH0575052.1"/>
    <property type="molecule type" value="Genomic_DNA"/>
</dbReference>
<dbReference type="Proteomes" id="UP000018208">
    <property type="component" value="Unassembled WGS sequence"/>
</dbReference>
<name>V6LXL6_9EUKA</name>
<dbReference type="EMBL" id="KI545969">
    <property type="protein sequence ID" value="EST48993.1"/>
    <property type="molecule type" value="Genomic_DNA"/>
</dbReference>
<reference evidence="1 2" key="1">
    <citation type="journal article" date="2014" name="PLoS Genet.">
        <title>The Genome of Spironucleus salmonicida Highlights a Fish Pathogen Adapted to Fluctuating Environments.</title>
        <authorList>
            <person name="Xu F."/>
            <person name="Jerlstrom-Hultqvist J."/>
            <person name="Einarsson E."/>
            <person name="Astvaldsson A."/>
            <person name="Svard S.G."/>
            <person name="Andersson J.O."/>
        </authorList>
    </citation>
    <scope>NUCLEOTIDE SEQUENCE</scope>
    <source>
        <strain evidence="2">ATCC 50377</strain>
    </source>
</reference>
<reference evidence="2" key="2">
    <citation type="submission" date="2020-12" db="EMBL/GenBank/DDBJ databases">
        <title>New Spironucleus salmonicida genome in near-complete chromosomes.</title>
        <authorList>
            <person name="Xu F."/>
            <person name="Kurt Z."/>
            <person name="Jimenez-Gonzalez A."/>
            <person name="Astvaldsson A."/>
            <person name="Andersson J.O."/>
            <person name="Svard S.G."/>
        </authorList>
    </citation>
    <scope>NUCLEOTIDE SEQUENCE</scope>
    <source>
        <strain evidence="2">ATCC 50377</strain>
    </source>
</reference>
<dbReference type="AlphaFoldDB" id="V6LXL6"/>
<accession>V6LXL6</accession>
<gene>
    <name evidence="1" type="ORF">SS50377_10763</name>
    <name evidence="2" type="ORF">SS50377_22673</name>
</gene>
<organism evidence="1">
    <name type="scientific">Spironucleus salmonicida</name>
    <dbReference type="NCBI Taxonomy" id="348837"/>
    <lineage>
        <taxon>Eukaryota</taxon>
        <taxon>Metamonada</taxon>
        <taxon>Diplomonadida</taxon>
        <taxon>Hexamitidae</taxon>
        <taxon>Hexamitinae</taxon>
        <taxon>Spironucleus</taxon>
    </lineage>
</organism>
<keyword evidence="3" id="KW-1185">Reference proteome</keyword>